<protein>
    <submittedName>
        <fullName evidence="2">Uncharacterized protein</fullName>
    </submittedName>
</protein>
<feature type="region of interest" description="Disordered" evidence="1">
    <location>
        <begin position="1"/>
        <end position="24"/>
    </location>
</feature>
<dbReference type="Proteomes" id="UP001302745">
    <property type="component" value="Unassembled WGS sequence"/>
</dbReference>
<evidence type="ECO:0000313" key="3">
    <source>
        <dbReference type="Proteomes" id="UP001302745"/>
    </source>
</evidence>
<evidence type="ECO:0000313" key="2">
    <source>
        <dbReference type="EMBL" id="KAK4153982.1"/>
    </source>
</evidence>
<gene>
    <name evidence="2" type="ORF">C8A00DRAFT_33235</name>
</gene>
<organism evidence="2 3">
    <name type="scientific">Chaetomidium leptoderma</name>
    <dbReference type="NCBI Taxonomy" id="669021"/>
    <lineage>
        <taxon>Eukaryota</taxon>
        <taxon>Fungi</taxon>
        <taxon>Dikarya</taxon>
        <taxon>Ascomycota</taxon>
        <taxon>Pezizomycotina</taxon>
        <taxon>Sordariomycetes</taxon>
        <taxon>Sordariomycetidae</taxon>
        <taxon>Sordariales</taxon>
        <taxon>Chaetomiaceae</taxon>
        <taxon>Chaetomidium</taxon>
    </lineage>
</organism>
<evidence type="ECO:0000256" key="1">
    <source>
        <dbReference type="SAM" id="MobiDB-lite"/>
    </source>
</evidence>
<dbReference type="EMBL" id="MU856924">
    <property type="protein sequence ID" value="KAK4153982.1"/>
    <property type="molecule type" value="Genomic_DNA"/>
</dbReference>
<keyword evidence="3" id="KW-1185">Reference proteome</keyword>
<name>A0AAN6ZWZ9_9PEZI</name>
<proteinExistence type="predicted"/>
<accession>A0AAN6ZWZ9</accession>
<reference evidence="2" key="1">
    <citation type="journal article" date="2023" name="Mol. Phylogenet. Evol.">
        <title>Genome-scale phylogeny and comparative genomics of the fungal order Sordariales.</title>
        <authorList>
            <person name="Hensen N."/>
            <person name="Bonometti L."/>
            <person name="Westerberg I."/>
            <person name="Brannstrom I.O."/>
            <person name="Guillou S."/>
            <person name="Cros-Aarteil S."/>
            <person name="Calhoun S."/>
            <person name="Haridas S."/>
            <person name="Kuo A."/>
            <person name="Mondo S."/>
            <person name="Pangilinan J."/>
            <person name="Riley R."/>
            <person name="LaButti K."/>
            <person name="Andreopoulos B."/>
            <person name="Lipzen A."/>
            <person name="Chen C."/>
            <person name="Yan M."/>
            <person name="Daum C."/>
            <person name="Ng V."/>
            <person name="Clum A."/>
            <person name="Steindorff A."/>
            <person name="Ohm R.A."/>
            <person name="Martin F."/>
            <person name="Silar P."/>
            <person name="Natvig D.O."/>
            <person name="Lalanne C."/>
            <person name="Gautier V."/>
            <person name="Ament-Velasquez S.L."/>
            <person name="Kruys A."/>
            <person name="Hutchinson M.I."/>
            <person name="Powell A.J."/>
            <person name="Barry K."/>
            <person name="Miller A.N."/>
            <person name="Grigoriev I.V."/>
            <person name="Debuchy R."/>
            <person name="Gladieux P."/>
            <person name="Hiltunen Thoren M."/>
            <person name="Johannesson H."/>
        </authorList>
    </citation>
    <scope>NUCLEOTIDE SEQUENCE</scope>
    <source>
        <strain evidence="2">CBS 538.74</strain>
    </source>
</reference>
<sequence length="369" mass="41224">MDVSFKPSNAPEKVEEQLSTGPDFGFATPKWTDLWTDLGQQVVPTAEPLFEQNLDFPFGWSQTEHPFQKSQGNEEEITESNLTPAAWANHILRTSRAYPSRLSSATTGTTWRNSHDLASRHAGWDDAGELSELSTSDALTDIFGPAGLASNDALRLAALGIPQIMDSFARELGIPPDLALEVGDFARNHHLEIAYQINRRFHNGALYPIHGKQAVPNADMTDIWETRTSNVEQSLSLFAPSSGSASGRASTGCEWFVSRFLKEAFLHPPTHRDPESALRIRRLVMDELLLRISPEHQAEFTLPRATTRFFEKEDNMHQPLAERIVLTCSSPGQLQATTIKQYMDQTWPYGGTLLLGVLQSELQRFFFGI</sequence>
<reference evidence="2" key="2">
    <citation type="submission" date="2023-05" db="EMBL/GenBank/DDBJ databases">
        <authorList>
            <consortium name="Lawrence Berkeley National Laboratory"/>
            <person name="Steindorff A."/>
            <person name="Hensen N."/>
            <person name="Bonometti L."/>
            <person name="Westerberg I."/>
            <person name="Brannstrom I.O."/>
            <person name="Guillou S."/>
            <person name="Cros-Aarteil S."/>
            <person name="Calhoun S."/>
            <person name="Haridas S."/>
            <person name="Kuo A."/>
            <person name="Mondo S."/>
            <person name="Pangilinan J."/>
            <person name="Riley R."/>
            <person name="Labutti K."/>
            <person name="Andreopoulos B."/>
            <person name="Lipzen A."/>
            <person name="Chen C."/>
            <person name="Yanf M."/>
            <person name="Daum C."/>
            <person name="Ng V."/>
            <person name="Clum A."/>
            <person name="Ohm R."/>
            <person name="Martin F."/>
            <person name="Silar P."/>
            <person name="Natvig D."/>
            <person name="Lalanne C."/>
            <person name="Gautier V."/>
            <person name="Ament-Velasquez S.L."/>
            <person name="Kruys A."/>
            <person name="Hutchinson M.I."/>
            <person name="Powell A.J."/>
            <person name="Barry K."/>
            <person name="Miller A.N."/>
            <person name="Grigoriev I.V."/>
            <person name="Debuchy R."/>
            <person name="Gladieux P."/>
            <person name="Thoren M.H."/>
            <person name="Johannesson H."/>
        </authorList>
    </citation>
    <scope>NUCLEOTIDE SEQUENCE</scope>
    <source>
        <strain evidence="2">CBS 538.74</strain>
    </source>
</reference>
<comment type="caution">
    <text evidence="2">The sequence shown here is derived from an EMBL/GenBank/DDBJ whole genome shotgun (WGS) entry which is preliminary data.</text>
</comment>
<dbReference type="AlphaFoldDB" id="A0AAN6ZWZ9"/>